<gene>
    <name evidence="3" type="ORF">IOD40_18965</name>
</gene>
<comment type="caution">
    <text evidence="3">The sequence shown here is derived from an EMBL/GenBank/DDBJ whole genome shotgun (WGS) entry which is preliminary data.</text>
</comment>
<evidence type="ECO:0000259" key="2">
    <source>
        <dbReference type="Pfam" id="PF07331"/>
    </source>
</evidence>
<dbReference type="Pfam" id="PF07331">
    <property type="entry name" value="TctB"/>
    <property type="match status" value="1"/>
</dbReference>
<evidence type="ECO:0000256" key="1">
    <source>
        <dbReference type="SAM" id="Phobius"/>
    </source>
</evidence>
<dbReference type="EMBL" id="JADGMQ010000022">
    <property type="protein sequence ID" value="MBI1622737.1"/>
    <property type="molecule type" value="Genomic_DNA"/>
</dbReference>
<dbReference type="Proteomes" id="UP000601789">
    <property type="component" value="Unassembled WGS sequence"/>
</dbReference>
<keyword evidence="1" id="KW-0472">Membrane</keyword>
<feature type="transmembrane region" description="Helical" evidence="1">
    <location>
        <begin position="43"/>
        <end position="65"/>
    </location>
</feature>
<evidence type="ECO:0000313" key="4">
    <source>
        <dbReference type="Proteomes" id="UP000601789"/>
    </source>
</evidence>
<keyword evidence="1" id="KW-0812">Transmembrane</keyword>
<evidence type="ECO:0000313" key="3">
    <source>
        <dbReference type="EMBL" id="MBI1622737.1"/>
    </source>
</evidence>
<protein>
    <submittedName>
        <fullName evidence="3">Tripartite tricarboxylate transporter TctB family protein</fullName>
    </submittedName>
</protein>
<organism evidence="3 4">
    <name type="scientific">Aquamicrobium zhengzhouense</name>
    <dbReference type="NCBI Taxonomy" id="2781738"/>
    <lineage>
        <taxon>Bacteria</taxon>
        <taxon>Pseudomonadati</taxon>
        <taxon>Pseudomonadota</taxon>
        <taxon>Alphaproteobacteria</taxon>
        <taxon>Hyphomicrobiales</taxon>
        <taxon>Phyllobacteriaceae</taxon>
        <taxon>Aquamicrobium</taxon>
    </lineage>
</organism>
<proteinExistence type="predicted"/>
<name>A0ABS0SHF2_9HYPH</name>
<keyword evidence="4" id="KW-1185">Reference proteome</keyword>
<keyword evidence="1" id="KW-1133">Transmembrane helix</keyword>
<feature type="transmembrane region" description="Helical" evidence="1">
    <location>
        <begin position="77"/>
        <end position="99"/>
    </location>
</feature>
<accession>A0ABS0SHF2</accession>
<feature type="domain" description="DUF1468" evidence="2">
    <location>
        <begin position="14"/>
        <end position="146"/>
    </location>
</feature>
<reference evidence="3 4" key="1">
    <citation type="submission" date="2020-10" db="EMBL/GenBank/DDBJ databases">
        <title>Aquamicrobium zhengzhouensis sp. nov., a exopolysaccharide producing bacterium isolated from farmland soil.</title>
        <authorList>
            <person name="Wang X."/>
        </authorList>
    </citation>
    <scope>NUCLEOTIDE SEQUENCE [LARGE SCALE GENOMIC DNA]</scope>
    <source>
        <strain evidence="4">cd-1</strain>
    </source>
</reference>
<sequence length="150" mass="15870">MLRFLLRSPDGQTALTFVGLGLAVAWGATSYNVGTPGRMGPGFFPFVLGLLLAALGLGVFLAGWFKREHEAFGPTPWRAIICITASALIAGVFLEQFGLAPAVVASTFIGALAEPRANWLRVAVVSVALVGFAWLVFVAGLDLRLPLVRT</sequence>
<feature type="transmembrane region" description="Helical" evidence="1">
    <location>
        <begin position="119"/>
        <end position="141"/>
    </location>
</feature>
<dbReference type="InterPro" id="IPR009936">
    <property type="entry name" value="DUF1468"/>
</dbReference>
<dbReference type="RefSeq" id="WP_198478274.1">
    <property type="nucleotide sequence ID" value="NZ_JADGMQ010000022.1"/>
</dbReference>